<dbReference type="InterPro" id="IPR000182">
    <property type="entry name" value="GNAT_dom"/>
</dbReference>
<reference evidence="4" key="2">
    <citation type="submission" date="2023-01" db="EMBL/GenBank/DDBJ databases">
        <authorList>
            <person name="Sun Q."/>
            <person name="Evtushenko L."/>
        </authorList>
    </citation>
    <scope>NUCLEOTIDE SEQUENCE</scope>
    <source>
        <strain evidence="4">VKM Ac-1020</strain>
    </source>
</reference>
<dbReference type="CDD" id="cd04301">
    <property type="entry name" value="NAT_SF"/>
    <property type="match status" value="1"/>
</dbReference>
<dbReference type="Gene3D" id="3.40.630.30">
    <property type="match status" value="1"/>
</dbReference>
<name>A0A9W6H126_9MICO</name>
<dbReference type="InterPro" id="IPR016181">
    <property type="entry name" value="Acyl_CoA_acyltransferase"/>
</dbReference>
<organism evidence="4 5">
    <name type="scientific">Microbacterium barkeri</name>
    <dbReference type="NCBI Taxonomy" id="33917"/>
    <lineage>
        <taxon>Bacteria</taxon>
        <taxon>Bacillati</taxon>
        <taxon>Actinomycetota</taxon>
        <taxon>Actinomycetes</taxon>
        <taxon>Micrococcales</taxon>
        <taxon>Microbacteriaceae</taxon>
        <taxon>Microbacterium</taxon>
    </lineage>
</organism>
<evidence type="ECO:0000313" key="4">
    <source>
        <dbReference type="EMBL" id="GLJ60109.1"/>
    </source>
</evidence>
<comment type="caution">
    <text evidence="4">The sequence shown here is derived from an EMBL/GenBank/DDBJ whole genome shotgun (WGS) entry which is preliminary data.</text>
</comment>
<protein>
    <submittedName>
        <fullName evidence="4">N-acetyltransferase</fullName>
    </submittedName>
</protein>
<keyword evidence="1" id="KW-0808">Transferase</keyword>
<gene>
    <name evidence="4" type="ORF">GCM10017576_02380</name>
</gene>
<dbReference type="SUPFAM" id="SSF55729">
    <property type="entry name" value="Acyl-CoA N-acyltransferases (Nat)"/>
    <property type="match status" value="1"/>
</dbReference>
<evidence type="ECO:0000256" key="1">
    <source>
        <dbReference type="ARBA" id="ARBA00022679"/>
    </source>
</evidence>
<reference evidence="4" key="1">
    <citation type="journal article" date="2014" name="Int. J. Syst. Evol. Microbiol.">
        <title>Complete genome sequence of Corynebacterium casei LMG S-19264T (=DSM 44701T), isolated from a smear-ripened cheese.</title>
        <authorList>
            <consortium name="US DOE Joint Genome Institute (JGI-PGF)"/>
            <person name="Walter F."/>
            <person name="Albersmeier A."/>
            <person name="Kalinowski J."/>
            <person name="Ruckert C."/>
        </authorList>
    </citation>
    <scope>NUCLEOTIDE SEQUENCE</scope>
    <source>
        <strain evidence="4">VKM Ac-1020</strain>
    </source>
</reference>
<evidence type="ECO:0000313" key="5">
    <source>
        <dbReference type="Proteomes" id="UP001142462"/>
    </source>
</evidence>
<dbReference type="EMBL" id="BSEJ01000001">
    <property type="protein sequence ID" value="GLJ60109.1"/>
    <property type="molecule type" value="Genomic_DNA"/>
</dbReference>
<feature type="domain" description="N-acetyltransferase" evidence="3">
    <location>
        <begin position="3"/>
        <end position="162"/>
    </location>
</feature>
<dbReference type="Proteomes" id="UP001142462">
    <property type="component" value="Unassembled WGS sequence"/>
</dbReference>
<dbReference type="AlphaFoldDB" id="A0A9W6H126"/>
<keyword evidence="5" id="KW-1185">Reference proteome</keyword>
<evidence type="ECO:0000259" key="3">
    <source>
        <dbReference type="PROSITE" id="PS51186"/>
    </source>
</evidence>
<keyword evidence="2" id="KW-0012">Acyltransferase</keyword>
<dbReference type="PROSITE" id="PS51186">
    <property type="entry name" value="GNAT"/>
    <property type="match status" value="1"/>
</dbReference>
<accession>A0A9W6H126</accession>
<proteinExistence type="predicted"/>
<dbReference type="Pfam" id="PF00583">
    <property type="entry name" value="Acetyltransf_1"/>
    <property type="match status" value="1"/>
</dbReference>
<sequence>MEMLIRRPLPADAPELAQLHVLTWRETYGHLLPSDFSGDAHLEMRQTMWERILANPRPEWTVLTAAFGDELVGFVSAGPGSESGTDSSSRQLYTLYVRSRWHGAGIGQALFDAAVGHDACVLWVAKENPRAIAFYRKNGFEFDGQEQADDAVPGIVEARMRRASRDATG</sequence>
<dbReference type="InterPro" id="IPR050832">
    <property type="entry name" value="Bact_Acetyltransf"/>
</dbReference>
<evidence type="ECO:0000256" key="2">
    <source>
        <dbReference type="ARBA" id="ARBA00023315"/>
    </source>
</evidence>
<dbReference type="GO" id="GO:0016747">
    <property type="term" value="F:acyltransferase activity, transferring groups other than amino-acyl groups"/>
    <property type="evidence" value="ECO:0007669"/>
    <property type="project" value="InterPro"/>
</dbReference>
<dbReference type="RefSeq" id="WP_271171839.1">
    <property type="nucleotide sequence ID" value="NZ_BSEJ01000001.1"/>
</dbReference>
<dbReference type="PANTHER" id="PTHR43877">
    <property type="entry name" value="AMINOALKYLPHOSPHONATE N-ACETYLTRANSFERASE-RELATED-RELATED"/>
    <property type="match status" value="1"/>
</dbReference>